<dbReference type="GO" id="GO:0016740">
    <property type="term" value="F:transferase activity"/>
    <property type="evidence" value="ECO:0007669"/>
    <property type="project" value="UniProtKB-KW"/>
</dbReference>
<proteinExistence type="predicted"/>
<dbReference type="InterPro" id="IPR016181">
    <property type="entry name" value="Acyl_CoA_acyltransferase"/>
</dbReference>
<dbReference type="EMBL" id="CP045273">
    <property type="protein sequence ID" value="QJX80372.1"/>
    <property type="molecule type" value="Genomic_DNA"/>
</dbReference>
<gene>
    <name evidence="1" type="ORF">FDZ14_30255</name>
</gene>
<organism evidence="1 2">
    <name type="scientific">Priestia megaterium</name>
    <name type="common">Bacillus megaterium</name>
    <dbReference type="NCBI Taxonomy" id="1404"/>
    <lineage>
        <taxon>Bacteria</taxon>
        <taxon>Bacillati</taxon>
        <taxon>Bacillota</taxon>
        <taxon>Bacilli</taxon>
        <taxon>Bacillales</taxon>
        <taxon>Bacillaceae</taxon>
        <taxon>Priestia</taxon>
    </lineage>
</organism>
<dbReference type="AlphaFoldDB" id="A0A6M6E045"/>
<dbReference type="Gene3D" id="3.40.630.30">
    <property type="match status" value="1"/>
</dbReference>
<name>A0A6M6E045_PRIMG</name>
<dbReference type="SUPFAM" id="SSF55729">
    <property type="entry name" value="Acyl-CoA N-acyltransferases (Nat)"/>
    <property type="match status" value="1"/>
</dbReference>
<protein>
    <submittedName>
        <fullName evidence="1">GNAT family N-acetyltransferase</fullName>
    </submittedName>
</protein>
<reference evidence="1 2" key="1">
    <citation type="submission" date="2019-10" db="EMBL/GenBank/DDBJ databases">
        <title>Complete genome sequences for adaption low water activity.</title>
        <authorList>
            <person name="Zhao L."/>
            <person name="Zhong J."/>
        </authorList>
    </citation>
    <scope>NUCLEOTIDE SEQUENCE [LARGE SCALE GENOMIC DNA]</scope>
    <source>
        <strain evidence="1 2">FDU301</strain>
        <plasmid evidence="2">pfdu301a</plasmid>
    </source>
</reference>
<evidence type="ECO:0000313" key="1">
    <source>
        <dbReference type="EMBL" id="QJX80372.1"/>
    </source>
</evidence>
<geneLocation type="plasmid" evidence="2">
    <name>pfdu301a</name>
</geneLocation>
<keyword evidence="1" id="KW-0808">Transferase</keyword>
<dbReference type="Proteomes" id="UP000501076">
    <property type="component" value="Plasmid pFDU301A"/>
</dbReference>
<sequence>MIDIDLIRNEAERVSFKKTFQYEFLNNIERNYAIKVADELIGFIQINRFIEEKFIEDYDMERYIINDLGDENTIVVEKLFIVGKYRSKGYGSLSADWIKSNYSASKILLCSLYEVEDFWRSQGFSPVEYPHRDYPDDVYETDVYQYKI</sequence>
<accession>A0A6M6E045</accession>
<dbReference type="RefSeq" id="WP_171778360.1">
    <property type="nucleotide sequence ID" value="NZ_CP045273.1"/>
</dbReference>
<evidence type="ECO:0000313" key="2">
    <source>
        <dbReference type="Proteomes" id="UP000501076"/>
    </source>
</evidence>
<keyword evidence="1" id="KW-0614">Plasmid</keyword>